<dbReference type="STRING" id="1169540.A0A0G4EUB6"/>
<dbReference type="GO" id="GO:0005737">
    <property type="term" value="C:cytoplasm"/>
    <property type="evidence" value="ECO:0007669"/>
    <property type="project" value="TreeGrafter"/>
</dbReference>
<keyword evidence="6" id="KW-1185">Reference proteome</keyword>
<dbReference type="OrthoDB" id="420302at2759"/>
<reference evidence="5 6" key="1">
    <citation type="submission" date="2014-11" db="EMBL/GenBank/DDBJ databases">
        <authorList>
            <person name="Zhu J."/>
            <person name="Qi W."/>
            <person name="Song R."/>
        </authorList>
    </citation>
    <scope>NUCLEOTIDE SEQUENCE [LARGE SCALE GENOMIC DNA]</scope>
</reference>
<evidence type="ECO:0000256" key="3">
    <source>
        <dbReference type="SAM" id="MobiDB-lite"/>
    </source>
</evidence>
<dbReference type="Proteomes" id="UP000041254">
    <property type="component" value="Unassembled WGS sequence"/>
</dbReference>
<dbReference type="InParanoid" id="A0A0G4EUB6"/>
<proteinExistence type="inferred from homology"/>
<gene>
    <name evidence="5" type="ORF">Vbra_20860</name>
</gene>
<feature type="region of interest" description="Disordered" evidence="3">
    <location>
        <begin position="1"/>
        <end position="115"/>
    </location>
</feature>
<dbReference type="GO" id="GO:0003729">
    <property type="term" value="F:mRNA binding"/>
    <property type="evidence" value="ECO:0007669"/>
    <property type="project" value="InterPro"/>
</dbReference>
<dbReference type="EMBL" id="CDMY01000310">
    <property type="protein sequence ID" value="CEM01795.1"/>
    <property type="molecule type" value="Genomic_DNA"/>
</dbReference>
<feature type="compositionally biased region" description="Gly residues" evidence="3">
    <location>
        <begin position="371"/>
        <end position="386"/>
    </location>
</feature>
<dbReference type="InterPro" id="IPR038294">
    <property type="entry name" value="SLBP_RNA_bind_sf"/>
</dbReference>
<evidence type="ECO:0000313" key="5">
    <source>
        <dbReference type="EMBL" id="CEM01795.1"/>
    </source>
</evidence>
<comment type="similarity">
    <text evidence="1">Belongs to the SLBP family.</text>
</comment>
<keyword evidence="2" id="KW-0694">RNA-binding</keyword>
<name>A0A0G4EUB6_VITBC</name>
<dbReference type="GO" id="GO:0051028">
    <property type="term" value="P:mRNA transport"/>
    <property type="evidence" value="ECO:0007669"/>
    <property type="project" value="TreeGrafter"/>
</dbReference>
<dbReference type="PANTHER" id="PTHR17408">
    <property type="entry name" value="HISTONE RNA HAIRPIN-BINDING PROTEIN"/>
    <property type="match status" value="1"/>
</dbReference>
<dbReference type="AlphaFoldDB" id="A0A0G4EUB6"/>
<evidence type="ECO:0000259" key="4">
    <source>
        <dbReference type="Pfam" id="PF15247"/>
    </source>
</evidence>
<sequence>MHSHHSGHSYRGGRYFDERERRERHRDADKDLQRGSWRHSRRDGDYQEGPQRIHNPSQRVETDPARLKARRRQIEIGKNTNGYERYRAAVPKDKRDPTKSFSVHPVTPSIHEEASKRGFDGRIRAWRRLLHQWDDDAKPFPSGSPKDSNRPSPAPSPSPPPTPTPPEAHQQQQPAMDDQRSRPAAADRGGKAGVDSFDFERGCRSLREAIGEAWKSRNSLTEVDYPLPMITQVEGSPSTSEMLVLPPPACESSVPIRWVADIPVQPVVFIPVEYRDSSGKSFLTTKRHVKVTDFQKALQDHKQTIDRFHDLMEGPSLLNGYKRLSQHTPTPDDRFTASKRRKLESDEKQRLKEEQEAAALPTTLTVYVSDGLGGGGGGGGRDGGGLTLVSATRGKEGKKQLRRKRF</sequence>
<feature type="compositionally biased region" description="Basic and acidic residues" evidence="3">
    <location>
        <begin position="84"/>
        <end position="98"/>
    </location>
</feature>
<protein>
    <recommendedName>
        <fullName evidence="4">Histone RNA hairpin-binding protein RNA-binding domain-containing protein</fullName>
    </recommendedName>
</protein>
<dbReference type="Pfam" id="PF15247">
    <property type="entry name" value="SLBP_RNA_bind"/>
    <property type="match status" value="1"/>
</dbReference>
<dbReference type="FunFam" id="1.10.8.1120:FF:000001">
    <property type="entry name" value="Histone RNA hairpin-binding protein-like"/>
    <property type="match status" value="1"/>
</dbReference>
<accession>A0A0G4EUB6</accession>
<evidence type="ECO:0000256" key="1">
    <source>
        <dbReference type="ARBA" id="ARBA00006151"/>
    </source>
</evidence>
<dbReference type="VEuPathDB" id="CryptoDB:Vbra_20860"/>
<dbReference type="InterPro" id="IPR026502">
    <property type="entry name" value="SLBP1/SLBP2"/>
</dbReference>
<dbReference type="InterPro" id="IPR029344">
    <property type="entry name" value="SLBP_RNA_bind"/>
</dbReference>
<feature type="region of interest" description="Disordered" evidence="3">
    <location>
        <begin position="135"/>
        <end position="197"/>
    </location>
</feature>
<dbReference type="PANTHER" id="PTHR17408:SF0">
    <property type="entry name" value="HISTONE RNA HAIRPIN-BINDING PROTEIN"/>
    <property type="match status" value="1"/>
</dbReference>
<dbReference type="GO" id="GO:0071204">
    <property type="term" value="C:histone pre-mRNA 3'end processing complex"/>
    <property type="evidence" value="ECO:0007669"/>
    <property type="project" value="TreeGrafter"/>
</dbReference>
<feature type="region of interest" description="Disordered" evidence="3">
    <location>
        <begin position="369"/>
        <end position="406"/>
    </location>
</feature>
<dbReference type="Gene3D" id="1.10.8.1120">
    <property type="entry name" value="Histone RNA hairpin-binding protein RNA-binding domain"/>
    <property type="match status" value="1"/>
</dbReference>
<feature type="compositionally biased region" description="Pro residues" evidence="3">
    <location>
        <begin position="152"/>
        <end position="166"/>
    </location>
</feature>
<dbReference type="GO" id="GO:0006398">
    <property type="term" value="P:mRNA 3'-end processing by stem-loop binding and cleavage"/>
    <property type="evidence" value="ECO:0007669"/>
    <property type="project" value="TreeGrafter"/>
</dbReference>
<dbReference type="GO" id="GO:0071207">
    <property type="term" value="F:histone pre-mRNA stem-loop binding"/>
    <property type="evidence" value="ECO:0007669"/>
    <property type="project" value="TreeGrafter"/>
</dbReference>
<evidence type="ECO:0000313" key="6">
    <source>
        <dbReference type="Proteomes" id="UP000041254"/>
    </source>
</evidence>
<feature type="compositionally biased region" description="Basic and acidic residues" evidence="3">
    <location>
        <begin position="14"/>
        <end position="33"/>
    </location>
</feature>
<feature type="domain" description="Histone RNA hairpin-binding protein RNA-binding" evidence="4">
    <location>
        <begin position="62"/>
        <end position="135"/>
    </location>
</feature>
<evidence type="ECO:0000256" key="2">
    <source>
        <dbReference type="ARBA" id="ARBA00022884"/>
    </source>
</evidence>
<organism evidence="5 6">
    <name type="scientific">Vitrella brassicaformis (strain CCMP3155)</name>
    <dbReference type="NCBI Taxonomy" id="1169540"/>
    <lineage>
        <taxon>Eukaryota</taxon>
        <taxon>Sar</taxon>
        <taxon>Alveolata</taxon>
        <taxon>Colpodellida</taxon>
        <taxon>Vitrellaceae</taxon>
        <taxon>Vitrella</taxon>
    </lineage>
</organism>